<dbReference type="EMBL" id="CP046566">
    <property type="protein sequence ID" value="QGW28261.1"/>
    <property type="molecule type" value="Genomic_DNA"/>
</dbReference>
<organism evidence="2 3">
    <name type="scientific">Phnomibacter ginsenosidimutans</name>
    <dbReference type="NCBI Taxonomy" id="2676868"/>
    <lineage>
        <taxon>Bacteria</taxon>
        <taxon>Pseudomonadati</taxon>
        <taxon>Bacteroidota</taxon>
        <taxon>Chitinophagia</taxon>
        <taxon>Chitinophagales</taxon>
        <taxon>Chitinophagaceae</taxon>
        <taxon>Phnomibacter</taxon>
    </lineage>
</organism>
<evidence type="ECO:0000313" key="2">
    <source>
        <dbReference type="EMBL" id="QGW28261.1"/>
    </source>
</evidence>
<dbReference type="GO" id="GO:0005737">
    <property type="term" value="C:cytoplasm"/>
    <property type="evidence" value="ECO:0007669"/>
    <property type="project" value="TreeGrafter"/>
</dbReference>
<dbReference type="RefSeq" id="WP_157478618.1">
    <property type="nucleotide sequence ID" value="NZ_CP046566.1"/>
</dbReference>
<sequence>MQFFITGAAGFTGFATAQYLLQQGHTVIGLCRNDTQAKRLQATGIQPVLGTLETLAETTIPHVDVVLHCAALLGKWAPYAEYEKVNVQGTKAAIEKAMAIGAQRFLHISTDMVLLNDADICNATEETPLGNASYAYAKSKREAEVLLQSYHSQIEIVILRPRMIWGNTQNPLYKSMQQAAETGRFLWLNKGRVQTSVTHVLNLAAAIELAAQHPAAAGQVYHVADKQPHTLYDFWQQQLATQQLRLPDTSIPGWMARLMADCIEPVWKCFGIKKAPPITRMAAVSFSRSCTLNTQKIACELGYADIISFEEGLRQMKHH</sequence>
<dbReference type="PANTHER" id="PTHR48079">
    <property type="entry name" value="PROTEIN YEEZ"/>
    <property type="match status" value="1"/>
</dbReference>
<feature type="domain" description="NAD-dependent epimerase/dehydratase" evidence="1">
    <location>
        <begin position="4"/>
        <end position="223"/>
    </location>
</feature>
<dbReference type="PANTHER" id="PTHR48079:SF6">
    <property type="entry name" value="NAD(P)-BINDING DOMAIN-CONTAINING PROTEIN-RELATED"/>
    <property type="match status" value="1"/>
</dbReference>
<dbReference type="AlphaFoldDB" id="A0A6I6H0Q5"/>
<evidence type="ECO:0000313" key="3">
    <source>
        <dbReference type="Proteomes" id="UP000426027"/>
    </source>
</evidence>
<name>A0A6I6H0Q5_9BACT</name>
<dbReference type="Gene3D" id="3.40.50.720">
    <property type="entry name" value="NAD(P)-binding Rossmann-like Domain"/>
    <property type="match status" value="1"/>
</dbReference>
<dbReference type="KEGG" id="fls:GLV81_09265"/>
<dbReference type="InterPro" id="IPR001509">
    <property type="entry name" value="Epimerase_deHydtase"/>
</dbReference>
<dbReference type="InterPro" id="IPR051783">
    <property type="entry name" value="NAD(P)-dependent_oxidoreduct"/>
</dbReference>
<dbReference type="GO" id="GO:0004029">
    <property type="term" value="F:aldehyde dehydrogenase (NAD+) activity"/>
    <property type="evidence" value="ECO:0007669"/>
    <property type="project" value="TreeGrafter"/>
</dbReference>
<accession>A0A6I6H0Q5</accession>
<dbReference type="SUPFAM" id="SSF51735">
    <property type="entry name" value="NAD(P)-binding Rossmann-fold domains"/>
    <property type="match status" value="1"/>
</dbReference>
<keyword evidence="3" id="KW-1185">Reference proteome</keyword>
<evidence type="ECO:0000259" key="1">
    <source>
        <dbReference type="Pfam" id="PF01370"/>
    </source>
</evidence>
<gene>
    <name evidence="2" type="ORF">GLV81_09265</name>
</gene>
<reference evidence="2 3" key="1">
    <citation type="submission" date="2019-11" db="EMBL/GenBank/DDBJ databases">
        <authorList>
            <person name="Im W.T."/>
        </authorList>
    </citation>
    <scope>NUCLEOTIDE SEQUENCE [LARGE SCALE GENOMIC DNA]</scope>
    <source>
        <strain evidence="2 3">SB-02</strain>
    </source>
</reference>
<dbReference type="Proteomes" id="UP000426027">
    <property type="component" value="Chromosome"/>
</dbReference>
<dbReference type="Pfam" id="PF01370">
    <property type="entry name" value="Epimerase"/>
    <property type="match status" value="1"/>
</dbReference>
<dbReference type="InterPro" id="IPR036291">
    <property type="entry name" value="NAD(P)-bd_dom_sf"/>
</dbReference>
<proteinExistence type="predicted"/>
<protein>
    <submittedName>
        <fullName evidence="2">NAD-dependent epimerase/dehydratase family protein</fullName>
    </submittedName>
</protein>